<dbReference type="EMBL" id="GEVI01012854">
    <property type="protein sequence ID" value="JAU19466.1"/>
    <property type="molecule type" value="Transcribed_RNA"/>
</dbReference>
<gene>
    <name evidence="3" type="ORF">GA_TR15820_c25_g1_i1_g.48388</name>
</gene>
<evidence type="ECO:0000313" key="3">
    <source>
        <dbReference type="EMBL" id="JAU19466.1"/>
    </source>
</evidence>
<feature type="signal peptide" evidence="2">
    <location>
        <begin position="1"/>
        <end position="25"/>
    </location>
</feature>
<feature type="region of interest" description="Disordered" evidence="1">
    <location>
        <begin position="36"/>
        <end position="72"/>
    </location>
</feature>
<sequence>MIIALTRMKLVVLISFLLLSPLCSSGFEEDHALTYTEQHSSDEIQESTEELMDYPPVGPNVPGGPRFRPPHA</sequence>
<organism evidence="3">
    <name type="scientific">Noccaea caerulescens</name>
    <name type="common">Alpine penny-cress</name>
    <name type="synonym">Thlaspi caerulescens</name>
    <dbReference type="NCBI Taxonomy" id="107243"/>
    <lineage>
        <taxon>Eukaryota</taxon>
        <taxon>Viridiplantae</taxon>
        <taxon>Streptophyta</taxon>
        <taxon>Embryophyta</taxon>
        <taxon>Tracheophyta</taxon>
        <taxon>Spermatophyta</taxon>
        <taxon>Magnoliopsida</taxon>
        <taxon>eudicotyledons</taxon>
        <taxon>Gunneridae</taxon>
        <taxon>Pentapetalae</taxon>
        <taxon>rosids</taxon>
        <taxon>malvids</taxon>
        <taxon>Brassicales</taxon>
        <taxon>Brassicaceae</taxon>
        <taxon>Coluteocarpeae</taxon>
        <taxon>Noccaea</taxon>
    </lineage>
</organism>
<evidence type="ECO:0008006" key="4">
    <source>
        <dbReference type="Google" id="ProtNLM"/>
    </source>
</evidence>
<evidence type="ECO:0000256" key="2">
    <source>
        <dbReference type="SAM" id="SignalP"/>
    </source>
</evidence>
<accession>A0A1J3DHJ4</accession>
<reference evidence="3" key="1">
    <citation type="submission" date="2016-07" db="EMBL/GenBank/DDBJ databases">
        <title>De novo transcriptome assembly of four accessions of the metal hyperaccumulator plant Noccaea caerulescens.</title>
        <authorList>
            <person name="Blande D."/>
            <person name="Halimaa P."/>
            <person name="Tervahauta A.I."/>
            <person name="Aarts M.G."/>
            <person name="Karenlampi S.O."/>
        </authorList>
    </citation>
    <scope>NUCLEOTIDE SEQUENCE</scope>
</reference>
<dbReference type="AlphaFoldDB" id="A0A1J3DHJ4"/>
<keyword evidence="2" id="KW-0732">Signal</keyword>
<name>A0A1J3DHJ4_NOCCA</name>
<feature type="compositionally biased region" description="Acidic residues" evidence="1">
    <location>
        <begin position="43"/>
        <end position="52"/>
    </location>
</feature>
<feature type="chain" id="PRO_5009620211" description="Secreted protein" evidence="2">
    <location>
        <begin position="26"/>
        <end position="72"/>
    </location>
</feature>
<protein>
    <recommendedName>
        <fullName evidence="4">Secreted protein</fullName>
    </recommendedName>
</protein>
<proteinExistence type="predicted"/>
<evidence type="ECO:0000256" key="1">
    <source>
        <dbReference type="SAM" id="MobiDB-lite"/>
    </source>
</evidence>